<evidence type="ECO:0000313" key="6">
    <source>
        <dbReference type="EMBL" id="KAG7593816.1"/>
    </source>
</evidence>
<keyword evidence="2" id="KW-0547">Nucleotide-binding</keyword>
<proteinExistence type="inferred from homology"/>
<feature type="compositionally biased region" description="Basic residues" evidence="4">
    <location>
        <begin position="375"/>
        <end position="388"/>
    </location>
</feature>
<dbReference type="PANTHER" id="PTHR10903">
    <property type="entry name" value="GTPASE, IMAP FAMILY MEMBER-RELATED"/>
    <property type="match status" value="1"/>
</dbReference>
<feature type="region of interest" description="Disordered" evidence="4">
    <location>
        <begin position="375"/>
        <end position="396"/>
    </location>
</feature>
<evidence type="ECO:0000256" key="2">
    <source>
        <dbReference type="ARBA" id="ARBA00022741"/>
    </source>
</evidence>
<gene>
    <name evidence="6" type="ORF">ISN45_Aa01g026040</name>
</gene>
<dbReference type="GO" id="GO:0005525">
    <property type="term" value="F:GTP binding"/>
    <property type="evidence" value="ECO:0007669"/>
    <property type="project" value="UniProtKB-KW"/>
</dbReference>
<organism evidence="6 7">
    <name type="scientific">Arabidopsis thaliana x Arabidopsis arenosa</name>
    <dbReference type="NCBI Taxonomy" id="1240361"/>
    <lineage>
        <taxon>Eukaryota</taxon>
        <taxon>Viridiplantae</taxon>
        <taxon>Streptophyta</taxon>
        <taxon>Embryophyta</taxon>
        <taxon>Tracheophyta</taxon>
        <taxon>Spermatophyta</taxon>
        <taxon>Magnoliopsida</taxon>
        <taxon>eudicotyledons</taxon>
        <taxon>Gunneridae</taxon>
        <taxon>Pentapetalae</taxon>
        <taxon>rosids</taxon>
        <taxon>malvids</taxon>
        <taxon>Brassicales</taxon>
        <taxon>Brassicaceae</taxon>
        <taxon>Camelineae</taxon>
        <taxon>Arabidopsis</taxon>
    </lineage>
</organism>
<dbReference type="InterPro" id="IPR006703">
    <property type="entry name" value="G_AIG1"/>
</dbReference>
<reference evidence="6 7" key="1">
    <citation type="submission" date="2020-12" db="EMBL/GenBank/DDBJ databases">
        <title>Concerted genomic and epigenomic changes stabilize Arabidopsis allopolyploids.</title>
        <authorList>
            <person name="Chen Z."/>
        </authorList>
    </citation>
    <scope>NUCLEOTIDE SEQUENCE [LARGE SCALE GENOMIC DNA]</scope>
    <source>
        <strain evidence="6">Allo738</strain>
        <tissue evidence="6">Leaf</tissue>
    </source>
</reference>
<accession>A0A8T2C6D2</accession>
<dbReference type="InterPro" id="IPR045058">
    <property type="entry name" value="GIMA/IAN/Toc"/>
</dbReference>
<dbReference type="PANTHER" id="PTHR10903:SF146">
    <property type="entry name" value="AIG1-LIKE PROTEIN_ 48352-49494-RELATED"/>
    <property type="match status" value="1"/>
</dbReference>
<dbReference type="CDD" id="cd01852">
    <property type="entry name" value="AIG1"/>
    <property type="match status" value="1"/>
</dbReference>
<dbReference type="FunFam" id="3.40.50.300:FF:000840">
    <property type="entry name" value="Immune-associated nucleotide-binding protein 9"/>
    <property type="match status" value="1"/>
</dbReference>
<comment type="caution">
    <text evidence="6">The sequence shown here is derived from an EMBL/GenBank/DDBJ whole genome shotgun (WGS) entry which is preliminary data.</text>
</comment>
<keyword evidence="3" id="KW-0342">GTP-binding</keyword>
<dbReference type="Pfam" id="PF04548">
    <property type="entry name" value="AIG1"/>
    <property type="match status" value="1"/>
</dbReference>
<evidence type="ECO:0000259" key="5">
    <source>
        <dbReference type="PROSITE" id="PS51720"/>
    </source>
</evidence>
<name>A0A8T2C6D2_9BRAS</name>
<dbReference type="AlphaFoldDB" id="A0A8T2C6D2"/>
<evidence type="ECO:0000256" key="1">
    <source>
        <dbReference type="ARBA" id="ARBA00008535"/>
    </source>
</evidence>
<evidence type="ECO:0000256" key="4">
    <source>
        <dbReference type="SAM" id="MobiDB-lite"/>
    </source>
</evidence>
<dbReference type="Proteomes" id="UP000694240">
    <property type="component" value="Chromosome 6"/>
</dbReference>
<keyword evidence="7" id="KW-1185">Reference proteome</keyword>
<feature type="domain" description="AIG1-type G" evidence="5">
    <location>
        <begin position="6"/>
        <end position="214"/>
    </location>
</feature>
<comment type="similarity">
    <text evidence="1">Belongs to the TRAFAC class TrmE-Era-EngA-EngB-Septin-like GTPase superfamily. AIG1/Toc34/Toc159-like paraseptin GTPase family. IAN subfamily.</text>
</comment>
<dbReference type="PROSITE" id="PS51720">
    <property type="entry name" value="G_AIG1"/>
    <property type="match status" value="1"/>
</dbReference>
<protein>
    <submittedName>
        <fullName evidence="6">AIG1-type guanine nucleotide-binding (G) domain</fullName>
    </submittedName>
</protein>
<evidence type="ECO:0000256" key="3">
    <source>
        <dbReference type="ARBA" id="ARBA00023134"/>
    </source>
</evidence>
<dbReference type="EMBL" id="JAEFBK010000006">
    <property type="protein sequence ID" value="KAG7593816.1"/>
    <property type="molecule type" value="Genomic_DNA"/>
</dbReference>
<sequence length="396" mass="45625">MAEQKWPVINLVLLGRAGNGKSSTGNTIIDQKYFEVNFLGEDMDQRCKMFRAAIQDGPIINVIDTPGLLESSVSGDYLSKEIMNCLTMAEEGIHAVLFVLSITNRISQREEFTFNILQHIFDDKIFDYFIVVFTGGDELEADNQTLDDYLREGCPEFLTRVLKLCGGRKVLFNNKTKDKGKKTKQLNQLLAHVTDIRKQNGGIPNTEKMHRKIKGGNDKLREQESNIDAKNLAEEDLPMIKQKLRVDHDQTMNTKIQPLGNALKQSAMAHEREMSQLKDTILLKDTETMNMVKQMMETALKQSAMVHERDMCQLKDTLQLKDTQTINMMTQMNAETYEREMRQLKDIIQQKDRLTMEMMEKMMENALKQSEIAHKRGMHHHSPRKRKGMTCECNIM</sequence>
<evidence type="ECO:0000313" key="7">
    <source>
        <dbReference type="Proteomes" id="UP000694240"/>
    </source>
</evidence>